<dbReference type="STRING" id="1560345.AWL63_10865"/>
<dbReference type="EMBL" id="CP014168">
    <property type="protein sequence ID" value="AOH84392.1"/>
    <property type="molecule type" value="Genomic_DNA"/>
</dbReference>
<evidence type="ECO:0000313" key="3">
    <source>
        <dbReference type="Proteomes" id="UP000094256"/>
    </source>
</evidence>
<keyword evidence="3" id="KW-1185">Reference proteome</keyword>
<dbReference type="KEGG" id="span:AWL63_10865"/>
<dbReference type="InterPro" id="IPR050445">
    <property type="entry name" value="Bact_polysacc_biosynth/exp"/>
</dbReference>
<keyword evidence="1" id="KW-0472">Membrane</keyword>
<sequence>MLANIRDRAMGLSRTFILIVLAPTVLAIIYFGFIASDVYISESKFVVRSPDKPASSGLGIILKTAGFSNSSEESYAAETFVESRDALRILNRANLYQQAYERPYISMFDRFNPTGSGGSFEELYRFYGDHVHIDHDSTSSIATLKVRAFSGADAKRINEQLLEMAEATVNRLNVRGRQDLIRFARTEVDDAKRSASSAAIALSSFRDRSGIVDPEKQATVQTQMISKLQDELITATTELDQLRSMAPQNPQVQSLEVKRATLERAIREQLSLVAGGRRSLASQTAQYQRLFLESQIADKQLASAMGSLDEALNEARRKQSYIERIVEPSQPDNALEPRRLRGILGTFVLGLIAYGILSMLLSGIREHQD</sequence>
<feature type="transmembrane region" description="Helical" evidence="1">
    <location>
        <begin position="12"/>
        <end position="33"/>
    </location>
</feature>
<proteinExistence type="predicted"/>
<name>A0A1B3ZAE6_9SPHN</name>
<evidence type="ECO:0008006" key="4">
    <source>
        <dbReference type="Google" id="ProtNLM"/>
    </source>
</evidence>
<dbReference type="GO" id="GO:0004713">
    <property type="term" value="F:protein tyrosine kinase activity"/>
    <property type="evidence" value="ECO:0007669"/>
    <property type="project" value="TreeGrafter"/>
</dbReference>
<keyword evidence="1" id="KW-1133">Transmembrane helix</keyword>
<accession>A0A1B3ZAE6</accession>
<organism evidence="2 3">
    <name type="scientific">Sphingomonas panacis</name>
    <dbReference type="NCBI Taxonomy" id="1560345"/>
    <lineage>
        <taxon>Bacteria</taxon>
        <taxon>Pseudomonadati</taxon>
        <taxon>Pseudomonadota</taxon>
        <taxon>Alphaproteobacteria</taxon>
        <taxon>Sphingomonadales</taxon>
        <taxon>Sphingomonadaceae</taxon>
        <taxon>Sphingomonas</taxon>
    </lineage>
</organism>
<dbReference type="AlphaFoldDB" id="A0A1B3ZAE6"/>
<protein>
    <recommendedName>
        <fullName evidence="4">Capsule biosynthesis protein</fullName>
    </recommendedName>
</protein>
<dbReference type="Proteomes" id="UP000094256">
    <property type="component" value="Chromosome"/>
</dbReference>
<gene>
    <name evidence="2" type="ORF">AWL63_10865</name>
</gene>
<dbReference type="RefSeq" id="WP_069204950.1">
    <property type="nucleotide sequence ID" value="NZ_CP014168.1"/>
</dbReference>
<dbReference type="PANTHER" id="PTHR32309:SF13">
    <property type="entry name" value="FERRIC ENTEROBACTIN TRANSPORT PROTEIN FEPE"/>
    <property type="match status" value="1"/>
</dbReference>
<evidence type="ECO:0000256" key="1">
    <source>
        <dbReference type="SAM" id="Phobius"/>
    </source>
</evidence>
<feature type="transmembrane region" description="Helical" evidence="1">
    <location>
        <begin position="343"/>
        <end position="364"/>
    </location>
</feature>
<dbReference type="PANTHER" id="PTHR32309">
    <property type="entry name" value="TYROSINE-PROTEIN KINASE"/>
    <property type="match status" value="1"/>
</dbReference>
<reference evidence="2 3" key="1">
    <citation type="submission" date="2016-01" db="EMBL/GenBank/DDBJ databases">
        <title>Complete genome and mega plasmid sequence of Sphingomonas panacis DCY99 elicits systemic resistance in rice to Xanthomonas oryzae.</title>
        <authorList>
            <person name="Kim Y.J."/>
            <person name="Yang D.C."/>
            <person name="Sing P."/>
        </authorList>
    </citation>
    <scope>NUCLEOTIDE SEQUENCE [LARGE SCALE GENOMIC DNA]</scope>
    <source>
        <strain evidence="2 3">DCY99</strain>
    </source>
</reference>
<evidence type="ECO:0000313" key="2">
    <source>
        <dbReference type="EMBL" id="AOH84392.1"/>
    </source>
</evidence>
<dbReference type="GO" id="GO:0005886">
    <property type="term" value="C:plasma membrane"/>
    <property type="evidence" value="ECO:0007669"/>
    <property type="project" value="TreeGrafter"/>
</dbReference>
<keyword evidence="1" id="KW-0812">Transmembrane</keyword>